<protein>
    <submittedName>
        <fullName evidence="1">Uncharacterized protein</fullName>
    </submittedName>
</protein>
<dbReference type="RefSeq" id="WP_184203348.1">
    <property type="nucleotide sequence ID" value="NZ_JACHGW010000006.1"/>
</dbReference>
<proteinExistence type="predicted"/>
<comment type="caution">
    <text evidence="1">The sequence shown here is derived from an EMBL/GenBank/DDBJ whole genome shotgun (WGS) entry which is preliminary data.</text>
</comment>
<dbReference type="Proteomes" id="UP000520814">
    <property type="component" value="Unassembled WGS sequence"/>
</dbReference>
<dbReference type="EMBL" id="JACHGW010000006">
    <property type="protein sequence ID" value="MBB6053248.1"/>
    <property type="molecule type" value="Genomic_DNA"/>
</dbReference>
<evidence type="ECO:0000313" key="1">
    <source>
        <dbReference type="EMBL" id="MBB6053248.1"/>
    </source>
</evidence>
<keyword evidence="2" id="KW-1185">Reference proteome</keyword>
<evidence type="ECO:0000313" key="2">
    <source>
        <dbReference type="Proteomes" id="UP000520814"/>
    </source>
</evidence>
<name>A0A7W9SWG8_ARMRO</name>
<sequence>MSSFTNPLLPRPIALTAPQDVSLTERPELILELLAALPTHLPADQQRRIVQNILSRKSTFDPETLVGELAWQKRDLMSSLESLAQEEESEQVAITAQIEALWDRRDKVQERYTHRSEELQNRVAQLDRVLSFLIGEELFTAPLAAEPEPFFNLGM</sequence>
<organism evidence="1 2">
    <name type="scientific">Armatimonas rosea</name>
    <dbReference type="NCBI Taxonomy" id="685828"/>
    <lineage>
        <taxon>Bacteria</taxon>
        <taxon>Bacillati</taxon>
        <taxon>Armatimonadota</taxon>
        <taxon>Armatimonadia</taxon>
        <taxon>Armatimonadales</taxon>
        <taxon>Armatimonadaceae</taxon>
        <taxon>Armatimonas</taxon>
    </lineage>
</organism>
<accession>A0A7W9SWG8</accession>
<gene>
    <name evidence="1" type="ORF">HNQ39_005082</name>
</gene>
<dbReference type="AlphaFoldDB" id="A0A7W9SWG8"/>
<reference evidence="1 2" key="1">
    <citation type="submission" date="2020-08" db="EMBL/GenBank/DDBJ databases">
        <title>Genomic Encyclopedia of Type Strains, Phase IV (KMG-IV): sequencing the most valuable type-strain genomes for metagenomic binning, comparative biology and taxonomic classification.</title>
        <authorList>
            <person name="Goeker M."/>
        </authorList>
    </citation>
    <scope>NUCLEOTIDE SEQUENCE [LARGE SCALE GENOMIC DNA]</scope>
    <source>
        <strain evidence="1 2">DSM 23562</strain>
    </source>
</reference>